<dbReference type="GO" id="GO:0005886">
    <property type="term" value="C:plasma membrane"/>
    <property type="evidence" value="ECO:0007669"/>
    <property type="project" value="TreeGrafter"/>
</dbReference>
<keyword evidence="3" id="KW-1133">Transmembrane helix</keyword>
<dbReference type="InterPro" id="IPR012338">
    <property type="entry name" value="Beta-lactam/transpept-like"/>
</dbReference>
<dbReference type="Pfam" id="PF00905">
    <property type="entry name" value="Transpeptidase"/>
    <property type="match status" value="1"/>
</dbReference>
<keyword evidence="2 3" id="KW-0472">Membrane</keyword>
<dbReference type="Proteomes" id="UP000177610">
    <property type="component" value="Unassembled WGS sequence"/>
</dbReference>
<dbReference type="AlphaFoldDB" id="A0A1F5N8D6"/>
<dbReference type="InterPro" id="IPR001460">
    <property type="entry name" value="PCN-bd_Tpept"/>
</dbReference>
<evidence type="ECO:0000256" key="2">
    <source>
        <dbReference type="ARBA" id="ARBA00023136"/>
    </source>
</evidence>
<dbReference type="Gene3D" id="3.90.1310.10">
    <property type="entry name" value="Penicillin-binding protein 2a (Domain 2)"/>
    <property type="match status" value="1"/>
</dbReference>
<dbReference type="GO" id="GO:0071555">
    <property type="term" value="P:cell wall organization"/>
    <property type="evidence" value="ECO:0007669"/>
    <property type="project" value="TreeGrafter"/>
</dbReference>
<dbReference type="SUPFAM" id="SSF56601">
    <property type="entry name" value="beta-lactamase/transpeptidase-like"/>
    <property type="match status" value="1"/>
</dbReference>
<dbReference type="Gene3D" id="3.30.450.330">
    <property type="match status" value="1"/>
</dbReference>
<accession>A0A1F5N8D6</accession>
<dbReference type="EMBL" id="MFEH01000005">
    <property type="protein sequence ID" value="OGE73690.1"/>
    <property type="molecule type" value="Genomic_DNA"/>
</dbReference>
<evidence type="ECO:0008006" key="8">
    <source>
        <dbReference type="Google" id="ProtNLM"/>
    </source>
</evidence>
<protein>
    <recommendedName>
        <fullName evidence="8">Penicillin-binding protein transpeptidase domain-containing protein</fullName>
    </recommendedName>
</protein>
<gene>
    <name evidence="6" type="ORF">A2717_03600</name>
</gene>
<evidence type="ECO:0000256" key="1">
    <source>
        <dbReference type="ARBA" id="ARBA00004370"/>
    </source>
</evidence>
<keyword evidence="3" id="KW-0812">Transmembrane</keyword>
<evidence type="ECO:0000259" key="5">
    <source>
        <dbReference type="Pfam" id="PF03717"/>
    </source>
</evidence>
<evidence type="ECO:0000313" key="7">
    <source>
        <dbReference type="Proteomes" id="UP000177610"/>
    </source>
</evidence>
<dbReference type="Gene3D" id="1.10.150.770">
    <property type="match status" value="1"/>
</dbReference>
<comment type="subcellular location">
    <subcellularLocation>
        <location evidence="1">Membrane</location>
    </subcellularLocation>
</comment>
<feature type="transmembrane region" description="Helical" evidence="3">
    <location>
        <begin position="15"/>
        <end position="38"/>
    </location>
</feature>
<evidence type="ECO:0000313" key="6">
    <source>
        <dbReference type="EMBL" id="OGE73690.1"/>
    </source>
</evidence>
<dbReference type="GO" id="GO:0008658">
    <property type="term" value="F:penicillin binding"/>
    <property type="evidence" value="ECO:0007669"/>
    <property type="project" value="InterPro"/>
</dbReference>
<reference evidence="6 7" key="1">
    <citation type="journal article" date="2016" name="Nat. Commun.">
        <title>Thousands of microbial genomes shed light on interconnected biogeochemical processes in an aquifer system.</title>
        <authorList>
            <person name="Anantharaman K."/>
            <person name="Brown C.T."/>
            <person name="Hug L.A."/>
            <person name="Sharon I."/>
            <person name="Castelle C.J."/>
            <person name="Probst A.J."/>
            <person name="Thomas B.C."/>
            <person name="Singh A."/>
            <person name="Wilkins M.J."/>
            <person name="Karaoz U."/>
            <person name="Brodie E.L."/>
            <person name="Williams K.H."/>
            <person name="Hubbard S.S."/>
            <person name="Banfield J.F."/>
        </authorList>
    </citation>
    <scope>NUCLEOTIDE SEQUENCE [LARGE SCALE GENOMIC DNA]</scope>
</reference>
<dbReference type="STRING" id="1817821.A2717_03600"/>
<name>A0A1F5N8D6_9BACT</name>
<dbReference type="PANTHER" id="PTHR30627">
    <property type="entry name" value="PEPTIDOGLYCAN D,D-TRANSPEPTIDASE"/>
    <property type="match status" value="1"/>
</dbReference>
<feature type="domain" description="Penicillin-binding protein dimerisation" evidence="5">
    <location>
        <begin position="62"/>
        <end position="216"/>
    </location>
</feature>
<organism evidence="6 7">
    <name type="scientific">Candidatus Doudnabacteria bacterium RIFCSPHIGHO2_01_FULL_41_86</name>
    <dbReference type="NCBI Taxonomy" id="1817821"/>
    <lineage>
        <taxon>Bacteria</taxon>
        <taxon>Candidatus Doudnaibacteriota</taxon>
    </lineage>
</organism>
<evidence type="ECO:0000259" key="4">
    <source>
        <dbReference type="Pfam" id="PF00905"/>
    </source>
</evidence>
<dbReference type="InterPro" id="IPR050515">
    <property type="entry name" value="Beta-lactam/transpept"/>
</dbReference>
<proteinExistence type="predicted"/>
<dbReference type="Gene3D" id="3.40.710.10">
    <property type="entry name" value="DD-peptidase/beta-lactamase superfamily"/>
    <property type="match status" value="1"/>
</dbReference>
<evidence type="ECO:0000256" key="3">
    <source>
        <dbReference type="SAM" id="Phobius"/>
    </source>
</evidence>
<dbReference type="InterPro" id="IPR005311">
    <property type="entry name" value="PBP_dimer"/>
</dbReference>
<dbReference type="InterPro" id="IPR036138">
    <property type="entry name" value="PBP_dimer_sf"/>
</dbReference>
<sequence length="580" mass="63315">MNTITSYPKPNKNSYTIRIFLLLLFITLFVALIIFRVFNLQILRGDYFKALAENQHGIQQAINANRGEIYFSPINNGVPVLVATNVAKNMVFAVPKEVTDKPNTAAKLAKLLEMDLTEVANKVAGSGNFSIIKKQVDDEVSKTLKAMDLPGIYLQAEDVRFYPEKDLASQVIGFLGFKDDIRVGQYGVEGKYQKELAGSIGILDADTDPSGRWITTASRSFVPAVDGDDIYLTIDRTIQFKAEEVLKKTLAEHDAPSGSIVIVEPKTGAILAMASEPGFDLNNYGKVVDQSVFNNRVLSGDYEPGSIFKPITMAAAINEKKVTPQTTYVDAGELQIDDKLIKNSDPTPRGEQNMIEVLTESLNTGAVYAQQQIGNDKFKKYVERFGFGKSVDLGLSGQVEGNLDNLKRKGDIFFATASYGQGITVTPIQLIQAFTAIANGGKMMTPYVVRKIVHSDGSIDEPRPDTEEQILDTQTAVQVAGMMVEVVESGHGKKAAVSGYYIAGKTGTAQVAYKDRSGYDPNTNIGSFIGFGPVDDPRFLMLVRIDNPTSVKFAESTAAPAFGEIAGFILNYMQIPPSRQ</sequence>
<dbReference type="SUPFAM" id="SSF56519">
    <property type="entry name" value="Penicillin binding protein dimerisation domain"/>
    <property type="match status" value="1"/>
</dbReference>
<comment type="caution">
    <text evidence="6">The sequence shown here is derived from an EMBL/GenBank/DDBJ whole genome shotgun (WGS) entry which is preliminary data.</text>
</comment>
<dbReference type="Pfam" id="PF03717">
    <property type="entry name" value="PBP_dimer"/>
    <property type="match status" value="1"/>
</dbReference>
<feature type="domain" description="Penicillin-binding protein transpeptidase" evidence="4">
    <location>
        <begin position="258"/>
        <end position="565"/>
    </location>
</feature>
<dbReference type="PANTHER" id="PTHR30627:SF1">
    <property type="entry name" value="PEPTIDOGLYCAN D,D-TRANSPEPTIDASE FTSI"/>
    <property type="match status" value="1"/>
</dbReference>